<accession>A0ACC1KDK4</accession>
<keyword evidence="2" id="KW-1185">Reference proteome</keyword>
<reference evidence="1" key="1">
    <citation type="submission" date="2022-07" db="EMBL/GenBank/DDBJ databases">
        <title>Phylogenomic reconstructions and comparative analyses of Kickxellomycotina fungi.</title>
        <authorList>
            <person name="Reynolds N.K."/>
            <person name="Stajich J.E."/>
            <person name="Barry K."/>
            <person name="Grigoriev I.V."/>
            <person name="Crous P."/>
            <person name="Smith M.E."/>
        </authorList>
    </citation>
    <scope>NUCLEOTIDE SEQUENCE</scope>
    <source>
        <strain evidence="1">BCRC 34780</strain>
    </source>
</reference>
<evidence type="ECO:0000313" key="1">
    <source>
        <dbReference type="EMBL" id="KAJ2788449.1"/>
    </source>
</evidence>
<protein>
    <submittedName>
        <fullName evidence="1">Arginyl-tRNA synthetase</fullName>
        <ecNumber evidence="1">6.1.1.19</ecNumber>
    </submittedName>
</protein>
<dbReference type="EMBL" id="JANBUN010004071">
    <property type="protein sequence ID" value="KAJ2788449.1"/>
    <property type="molecule type" value="Genomic_DNA"/>
</dbReference>
<proteinExistence type="predicted"/>
<dbReference type="Proteomes" id="UP001140087">
    <property type="component" value="Unassembled WGS sequence"/>
</dbReference>
<feature type="non-terminal residue" evidence="1">
    <location>
        <position position="339"/>
    </location>
</feature>
<dbReference type="EC" id="6.1.1.19" evidence="1"/>
<keyword evidence="1" id="KW-0436">Ligase</keyword>
<organism evidence="1 2">
    <name type="scientific">Coemansia helicoidea</name>
    <dbReference type="NCBI Taxonomy" id="1286919"/>
    <lineage>
        <taxon>Eukaryota</taxon>
        <taxon>Fungi</taxon>
        <taxon>Fungi incertae sedis</taxon>
        <taxon>Zoopagomycota</taxon>
        <taxon>Kickxellomycotina</taxon>
        <taxon>Kickxellomycetes</taxon>
        <taxon>Kickxellales</taxon>
        <taxon>Kickxellaceae</taxon>
        <taxon>Coemansia</taxon>
    </lineage>
</organism>
<evidence type="ECO:0000313" key="2">
    <source>
        <dbReference type="Proteomes" id="UP001140087"/>
    </source>
</evidence>
<sequence>RHGSEEKLAADPINHLFDVYVKVNADAEEDPAIHDAARAYFKKMEDGDEAALALWRRFRSMSIEKYQTTYARLGVHFDVYSGESQVGDGVARAMAMLQDTGLLTEDDKGGKIVDLTAHRLDRAVVQKTDGATLYITRDIGAAIQRHEEYAFDKIIYVVSTEQDYYLKQLFKIIELLGLPYADRFQHINYGLVKGMSTRKGTVVFLDDLLDECASKMHSVMRANEEKYQGIADPEHTADVLGMSAILIQDMSAKRIKDYTFNWDRMLSSEGDTGPYLQYTHARLCSLERRVAVGVNPDADMALLTEDAAHSIISLIASYPDVLSAALVSMEPCNIVQYLF</sequence>
<comment type="caution">
    <text evidence="1">The sequence shown here is derived from an EMBL/GenBank/DDBJ whole genome shotgun (WGS) entry which is preliminary data.</text>
</comment>
<gene>
    <name evidence="1" type="primary">SYR1_2</name>
    <name evidence="1" type="ORF">H4R21_007001</name>
</gene>
<name>A0ACC1KDK4_9FUNG</name>
<feature type="non-terminal residue" evidence="1">
    <location>
        <position position="1"/>
    </location>
</feature>